<dbReference type="EMBL" id="BMTL01000045">
    <property type="protein sequence ID" value="GGS24513.1"/>
    <property type="molecule type" value="Genomic_DNA"/>
</dbReference>
<proteinExistence type="predicted"/>
<sequence>MCTPNGWNAGDAAKEHADGGTTARVEMTKPALGRIEQRDPACTPA</sequence>
<dbReference type="Proteomes" id="UP000606194">
    <property type="component" value="Unassembled WGS sequence"/>
</dbReference>
<keyword evidence="3" id="KW-1185">Reference proteome</keyword>
<gene>
    <name evidence="2" type="ORF">GCM10010269_73990</name>
</gene>
<reference evidence="2" key="2">
    <citation type="submission" date="2020-09" db="EMBL/GenBank/DDBJ databases">
        <authorList>
            <person name="Sun Q."/>
            <person name="Ohkuma M."/>
        </authorList>
    </citation>
    <scope>NUCLEOTIDE SEQUENCE</scope>
    <source>
        <strain evidence="2">JCM 4386</strain>
    </source>
</reference>
<dbReference type="RefSeq" id="WP_159049609.1">
    <property type="nucleotide sequence ID" value="NZ_BMTL01000045.1"/>
</dbReference>
<protein>
    <submittedName>
        <fullName evidence="2">Uncharacterized protein</fullName>
    </submittedName>
</protein>
<organism evidence="2 3">
    <name type="scientific">Streptomyces humidus</name>
    <dbReference type="NCBI Taxonomy" id="52259"/>
    <lineage>
        <taxon>Bacteria</taxon>
        <taxon>Bacillati</taxon>
        <taxon>Actinomycetota</taxon>
        <taxon>Actinomycetes</taxon>
        <taxon>Kitasatosporales</taxon>
        <taxon>Streptomycetaceae</taxon>
        <taxon>Streptomyces</taxon>
    </lineage>
</organism>
<evidence type="ECO:0000256" key="1">
    <source>
        <dbReference type="SAM" id="MobiDB-lite"/>
    </source>
</evidence>
<dbReference type="AlphaFoldDB" id="A0A918G9D2"/>
<reference evidence="2" key="1">
    <citation type="journal article" date="2014" name="Int. J. Syst. Evol. Microbiol.">
        <title>Complete genome sequence of Corynebacterium casei LMG S-19264T (=DSM 44701T), isolated from a smear-ripened cheese.</title>
        <authorList>
            <consortium name="US DOE Joint Genome Institute (JGI-PGF)"/>
            <person name="Walter F."/>
            <person name="Albersmeier A."/>
            <person name="Kalinowski J."/>
            <person name="Ruckert C."/>
        </authorList>
    </citation>
    <scope>NUCLEOTIDE SEQUENCE</scope>
    <source>
        <strain evidence="2">JCM 4386</strain>
    </source>
</reference>
<accession>A0A918G9D2</accession>
<evidence type="ECO:0000313" key="2">
    <source>
        <dbReference type="EMBL" id="GGS24513.1"/>
    </source>
</evidence>
<name>A0A918G9D2_9ACTN</name>
<feature type="region of interest" description="Disordered" evidence="1">
    <location>
        <begin position="1"/>
        <end position="24"/>
    </location>
</feature>
<evidence type="ECO:0000313" key="3">
    <source>
        <dbReference type="Proteomes" id="UP000606194"/>
    </source>
</evidence>
<comment type="caution">
    <text evidence="2">The sequence shown here is derived from an EMBL/GenBank/DDBJ whole genome shotgun (WGS) entry which is preliminary data.</text>
</comment>